<organism evidence="7 8">
    <name type="scientific">Melanomma pulvis-pyrius CBS 109.77</name>
    <dbReference type="NCBI Taxonomy" id="1314802"/>
    <lineage>
        <taxon>Eukaryota</taxon>
        <taxon>Fungi</taxon>
        <taxon>Dikarya</taxon>
        <taxon>Ascomycota</taxon>
        <taxon>Pezizomycotina</taxon>
        <taxon>Dothideomycetes</taxon>
        <taxon>Pleosporomycetidae</taxon>
        <taxon>Pleosporales</taxon>
        <taxon>Melanommataceae</taxon>
        <taxon>Melanomma</taxon>
    </lineage>
</organism>
<evidence type="ECO:0000256" key="5">
    <source>
        <dbReference type="ARBA" id="ARBA00048204"/>
    </source>
</evidence>
<name>A0A6A6XNS6_9PLEO</name>
<evidence type="ECO:0000313" key="8">
    <source>
        <dbReference type="Proteomes" id="UP000799757"/>
    </source>
</evidence>
<dbReference type="GO" id="GO:0016787">
    <property type="term" value="F:hydrolase activity"/>
    <property type="evidence" value="ECO:0007669"/>
    <property type="project" value="UniProtKB-KW"/>
</dbReference>
<evidence type="ECO:0000313" key="7">
    <source>
        <dbReference type="EMBL" id="KAF2797595.1"/>
    </source>
</evidence>
<dbReference type="GO" id="GO:0006400">
    <property type="term" value="P:tRNA modification"/>
    <property type="evidence" value="ECO:0007669"/>
    <property type="project" value="TreeGrafter"/>
</dbReference>
<dbReference type="PANTHER" id="PTHR21314">
    <property type="entry name" value="QUEUOSINE 5'-PHOSPHATE N-GLYCOSYLASE_HYDROLASE-RELATED"/>
    <property type="match status" value="1"/>
</dbReference>
<comment type="similarity">
    <text evidence="2 6">Belongs to the QNG1 protein family.</text>
</comment>
<dbReference type="OrthoDB" id="416777at2759"/>
<proteinExistence type="inferred from homology"/>
<dbReference type="AlphaFoldDB" id="A0A6A6XNS6"/>
<protein>
    <recommendedName>
        <fullName evidence="3 6">Queuosine 5'-phosphate N-glycosylase/hydrolase</fullName>
        <ecNumber evidence="6">3.2.2.-</ecNumber>
    </recommendedName>
    <alternativeName>
        <fullName evidence="4 6">Queuosine-nucleotide N-glycosylase/hydrolase</fullName>
    </alternativeName>
</protein>
<sequence>MSDDEVDHELLDLLRKSLGLGPPDPSAPPETKVLQNAEFIYDNSIDVALDMRHTKVAAIDILKQMQEREYSTKAWSEHTLHPKAKDESTVNFIFTMDLLNFSFWSEKEEGDRFAVKYGEEEKRWTGYWSLVAALQRALDEDIPITTPGFWVDEEECSEEVLRKVFRSETEEEIPLFEERVRCLREAGQILEEEFDSSVVTLIEDAKNSAAGLVNLLAERFPCFRDEATFERKKVRLLKRAQIFVADLWAAFEGEGYGEFNDIDKITMFADYRVPQILHTLGCISYSPPLEKRIRNYGIIEPGHSWELQIRGCSIWAIELLRREILKLQPDAKVNAILLDFFLYDFAKEKEKNGEEAIPHHRTRSIWY</sequence>
<keyword evidence="8" id="KW-1185">Reference proteome</keyword>
<gene>
    <name evidence="7" type="ORF">K505DRAFT_298099</name>
</gene>
<comment type="catalytic activity">
    <reaction evidence="5 6">
        <text>queuosine 5'-phosphate + H2O = queuine + D-ribose 5-phosphate</text>
        <dbReference type="Rhea" id="RHEA:75387"/>
        <dbReference type="ChEBI" id="CHEBI:15377"/>
        <dbReference type="ChEBI" id="CHEBI:17433"/>
        <dbReference type="ChEBI" id="CHEBI:78346"/>
        <dbReference type="ChEBI" id="CHEBI:194371"/>
    </reaction>
    <physiologicalReaction direction="left-to-right" evidence="5 6">
        <dbReference type="Rhea" id="RHEA:75388"/>
    </physiologicalReaction>
</comment>
<evidence type="ECO:0000256" key="4">
    <source>
        <dbReference type="ARBA" id="ARBA00035393"/>
    </source>
</evidence>
<dbReference type="InterPro" id="IPR019438">
    <property type="entry name" value="Q_salvage"/>
</dbReference>
<dbReference type="PANTHER" id="PTHR21314:SF0">
    <property type="entry name" value="QUEUOSINE 5'-PHOSPHATE N-GLYCOSYLASE_HYDROLASE"/>
    <property type="match status" value="1"/>
</dbReference>
<reference evidence="7" key="1">
    <citation type="journal article" date="2020" name="Stud. Mycol.">
        <title>101 Dothideomycetes genomes: a test case for predicting lifestyles and emergence of pathogens.</title>
        <authorList>
            <person name="Haridas S."/>
            <person name="Albert R."/>
            <person name="Binder M."/>
            <person name="Bloem J."/>
            <person name="Labutti K."/>
            <person name="Salamov A."/>
            <person name="Andreopoulos B."/>
            <person name="Baker S."/>
            <person name="Barry K."/>
            <person name="Bills G."/>
            <person name="Bluhm B."/>
            <person name="Cannon C."/>
            <person name="Castanera R."/>
            <person name="Culley D."/>
            <person name="Daum C."/>
            <person name="Ezra D."/>
            <person name="Gonzalez J."/>
            <person name="Henrissat B."/>
            <person name="Kuo A."/>
            <person name="Liang C."/>
            <person name="Lipzen A."/>
            <person name="Lutzoni F."/>
            <person name="Magnuson J."/>
            <person name="Mondo S."/>
            <person name="Nolan M."/>
            <person name="Ohm R."/>
            <person name="Pangilinan J."/>
            <person name="Park H.-J."/>
            <person name="Ramirez L."/>
            <person name="Alfaro M."/>
            <person name="Sun H."/>
            <person name="Tritt A."/>
            <person name="Yoshinaga Y."/>
            <person name="Zwiers L.-H."/>
            <person name="Turgeon B."/>
            <person name="Goodwin S."/>
            <person name="Spatafora J."/>
            <person name="Crous P."/>
            <person name="Grigoriev I."/>
        </authorList>
    </citation>
    <scope>NUCLEOTIDE SEQUENCE</scope>
    <source>
        <strain evidence="7">CBS 109.77</strain>
    </source>
</reference>
<evidence type="ECO:0000256" key="3">
    <source>
        <dbReference type="ARBA" id="ARBA00035306"/>
    </source>
</evidence>
<evidence type="ECO:0000256" key="1">
    <source>
        <dbReference type="ARBA" id="ARBA00022801"/>
    </source>
</evidence>
<dbReference type="EC" id="3.2.2.-" evidence="6"/>
<accession>A0A6A6XNS6</accession>
<evidence type="ECO:0000256" key="6">
    <source>
        <dbReference type="RuleBase" id="RU365002"/>
    </source>
</evidence>
<evidence type="ECO:0000256" key="2">
    <source>
        <dbReference type="ARBA" id="ARBA00035119"/>
    </source>
</evidence>
<dbReference type="EMBL" id="MU001803">
    <property type="protein sequence ID" value="KAF2797595.1"/>
    <property type="molecule type" value="Genomic_DNA"/>
</dbReference>
<comment type="function">
    <text evidence="6">Catalyzes the hydrolysis of queuosine 5'-phosphate, releasing the nucleobase queuine (q). Is required for salvage of queuine from exogenous queuosine (Q) that is imported and then converted to queuosine 5'-phosphate intracellularly.</text>
</comment>
<dbReference type="Pfam" id="PF10343">
    <property type="entry name" value="Q_salvage"/>
    <property type="match status" value="1"/>
</dbReference>
<keyword evidence="1 6" id="KW-0378">Hydrolase</keyword>
<dbReference type="Proteomes" id="UP000799757">
    <property type="component" value="Unassembled WGS sequence"/>
</dbReference>